<dbReference type="Proteomes" id="UP000254181">
    <property type="component" value="Unassembled WGS sequence"/>
</dbReference>
<keyword evidence="1" id="KW-0067">ATP-binding</keyword>
<keyword evidence="1" id="KW-0347">Helicase</keyword>
<gene>
    <name evidence="1" type="primary">dinG_3</name>
    <name evidence="1" type="ORF">NCTC9075_04576</name>
</gene>
<reference evidence="1 2" key="1">
    <citation type="submission" date="2018-06" db="EMBL/GenBank/DDBJ databases">
        <authorList>
            <consortium name="Pathogen Informatics"/>
            <person name="Doyle S."/>
        </authorList>
    </citation>
    <scope>NUCLEOTIDE SEQUENCE [LARGE SCALE GENOMIC DNA]</scope>
    <source>
        <strain evidence="1 2">NCTC9075</strain>
    </source>
</reference>
<organism evidence="1 2">
    <name type="scientific">Escherichia coli</name>
    <dbReference type="NCBI Taxonomy" id="562"/>
    <lineage>
        <taxon>Bacteria</taxon>
        <taxon>Pseudomonadati</taxon>
        <taxon>Pseudomonadota</taxon>
        <taxon>Gammaproteobacteria</taxon>
        <taxon>Enterobacterales</taxon>
        <taxon>Enterobacteriaceae</taxon>
        <taxon>Escherichia</taxon>
    </lineage>
</organism>
<protein>
    <submittedName>
        <fullName evidence="1">ATP-dependent DNA helicase DinG</fullName>
    </submittedName>
</protein>
<evidence type="ECO:0000313" key="1">
    <source>
        <dbReference type="EMBL" id="STP21106.1"/>
    </source>
</evidence>
<accession>A0A377KA05</accession>
<sequence length="238" mass="26888">MRWAKLPDEVLEICQRLAKLTEMLRGLAELFLNDLSEKTGSHDIVRLHRLILQMNRALGMFEAQSKLWRLASLAQSSGAPVTKWATREEREGQLHLWFHCVGIRVSDQLERLLWRSIPHIIVTSATLRSLNSFSRLQEMSGLKEKAGDRFVALDSPFNHCEQGKIVIPRMRVEPSIDNEEQHIAEMAAFFREQVESKKTSRYVGAVCQRACDAALSRLCDGFTPDVAGAGRSATLSLS</sequence>
<dbReference type="EMBL" id="UGEM01000004">
    <property type="protein sequence ID" value="STP21106.1"/>
    <property type="molecule type" value="Genomic_DNA"/>
</dbReference>
<evidence type="ECO:0000313" key="2">
    <source>
        <dbReference type="Proteomes" id="UP000254181"/>
    </source>
</evidence>
<keyword evidence="1" id="KW-0547">Nucleotide-binding</keyword>
<name>A0A377KA05_ECOLX</name>
<keyword evidence="1" id="KW-0378">Hydrolase</keyword>
<dbReference type="GO" id="GO:0004386">
    <property type="term" value="F:helicase activity"/>
    <property type="evidence" value="ECO:0007669"/>
    <property type="project" value="UniProtKB-KW"/>
</dbReference>
<dbReference type="AlphaFoldDB" id="A0A377KA05"/>
<proteinExistence type="predicted"/>